<dbReference type="EMBL" id="JAIEZQ010000001">
    <property type="protein sequence ID" value="MBY9073336.1"/>
    <property type="molecule type" value="Genomic_DNA"/>
</dbReference>
<dbReference type="Proteomes" id="UP000754710">
    <property type="component" value="Unassembled WGS sequence"/>
</dbReference>
<organism evidence="3 4">
    <name type="scientific">Nocardioides jiangsuensis</name>
    <dbReference type="NCBI Taxonomy" id="2866161"/>
    <lineage>
        <taxon>Bacteria</taxon>
        <taxon>Bacillati</taxon>
        <taxon>Actinomycetota</taxon>
        <taxon>Actinomycetes</taxon>
        <taxon>Propionibacteriales</taxon>
        <taxon>Nocardioidaceae</taxon>
        <taxon>Nocardioides</taxon>
    </lineage>
</organism>
<dbReference type="PROSITE" id="PS50921">
    <property type="entry name" value="ANTAR"/>
    <property type="match status" value="1"/>
</dbReference>
<gene>
    <name evidence="3" type="ORF">K1X13_00745</name>
</gene>
<feature type="domain" description="ANTAR" evidence="2">
    <location>
        <begin position="15"/>
        <end position="76"/>
    </location>
</feature>
<evidence type="ECO:0000313" key="4">
    <source>
        <dbReference type="Proteomes" id="UP000754710"/>
    </source>
</evidence>
<dbReference type="Pfam" id="PF03861">
    <property type="entry name" value="ANTAR"/>
    <property type="match status" value="1"/>
</dbReference>
<keyword evidence="4" id="KW-1185">Reference proteome</keyword>
<name>A0ABS7RE87_9ACTN</name>
<dbReference type="SMART" id="SM01012">
    <property type="entry name" value="ANTAR"/>
    <property type="match status" value="1"/>
</dbReference>
<comment type="caution">
    <text evidence="3">The sequence shown here is derived from an EMBL/GenBank/DDBJ whole genome shotgun (WGS) entry which is preliminary data.</text>
</comment>
<dbReference type="Gene3D" id="1.10.10.10">
    <property type="entry name" value="Winged helix-like DNA-binding domain superfamily/Winged helix DNA-binding domain"/>
    <property type="match status" value="1"/>
</dbReference>
<protein>
    <submittedName>
        <fullName evidence="3">ANTAR domain-containing protein</fullName>
    </submittedName>
</protein>
<proteinExistence type="predicted"/>
<evidence type="ECO:0000313" key="3">
    <source>
        <dbReference type="EMBL" id="MBY9073336.1"/>
    </source>
</evidence>
<dbReference type="RefSeq" id="WP_221023147.1">
    <property type="nucleotide sequence ID" value="NZ_JAIEZQ010000001.1"/>
</dbReference>
<evidence type="ECO:0000259" key="2">
    <source>
        <dbReference type="PROSITE" id="PS50921"/>
    </source>
</evidence>
<accession>A0ABS7RE87</accession>
<sequence>MNHTCTVPRQREPETTPLERVPGPHVPEDPESAVVEQAKGVLMLRYGVGSYEAFAVLVRWSREAGVVLQESARALMEGVCKGRVAAAHLDPWLVRWLEQRLRTEVNDLVPVGGSTRG</sequence>
<dbReference type="InterPro" id="IPR005561">
    <property type="entry name" value="ANTAR"/>
</dbReference>
<evidence type="ECO:0000256" key="1">
    <source>
        <dbReference type="SAM" id="MobiDB-lite"/>
    </source>
</evidence>
<feature type="region of interest" description="Disordered" evidence="1">
    <location>
        <begin position="1"/>
        <end position="32"/>
    </location>
</feature>
<dbReference type="InterPro" id="IPR036388">
    <property type="entry name" value="WH-like_DNA-bd_sf"/>
</dbReference>
<reference evidence="3 4" key="1">
    <citation type="submission" date="2021-08" db="EMBL/GenBank/DDBJ databases">
        <title>Nocardioides bacterium WL0053 sp. nov., isolated from the sediment.</title>
        <authorList>
            <person name="Wang L."/>
            <person name="Zhang D."/>
            <person name="Zhang A."/>
        </authorList>
    </citation>
    <scope>NUCLEOTIDE SEQUENCE [LARGE SCALE GENOMIC DNA]</scope>
    <source>
        <strain evidence="3 4">WL0053</strain>
    </source>
</reference>